<dbReference type="RefSeq" id="WP_344376184.1">
    <property type="nucleotide sequence ID" value="NZ_BAAAPW010000005.1"/>
</dbReference>
<accession>A0ABP5GBD2</accession>
<keyword evidence="2" id="KW-1185">Reference proteome</keyword>
<evidence type="ECO:0000313" key="1">
    <source>
        <dbReference type="EMBL" id="GAA2041888.1"/>
    </source>
</evidence>
<dbReference type="Proteomes" id="UP001501196">
    <property type="component" value="Unassembled WGS sequence"/>
</dbReference>
<gene>
    <name evidence="1" type="ORF">GCM10009819_30080</name>
</gene>
<name>A0ABP5GBD2_9MICO</name>
<dbReference type="EMBL" id="BAAAPW010000005">
    <property type="protein sequence ID" value="GAA2041888.1"/>
    <property type="molecule type" value="Genomic_DNA"/>
</dbReference>
<evidence type="ECO:0000313" key="2">
    <source>
        <dbReference type="Proteomes" id="UP001501196"/>
    </source>
</evidence>
<protein>
    <submittedName>
        <fullName evidence="1">Uncharacterized protein</fullName>
    </submittedName>
</protein>
<reference evidence="2" key="1">
    <citation type="journal article" date="2019" name="Int. J. Syst. Evol. Microbiol.">
        <title>The Global Catalogue of Microorganisms (GCM) 10K type strain sequencing project: providing services to taxonomists for standard genome sequencing and annotation.</title>
        <authorList>
            <consortium name="The Broad Institute Genomics Platform"/>
            <consortium name="The Broad Institute Genome Sequencing Center for Infectious Disease"/>
            <person name="Wu L."/>
            <person name="Ma J."/>
        </authorList>
    </citation>
    <scope>NUCLEOTIDE SEQUENCE [LARGE SCALE GENOMIC DNA]</scope>
    <source>
        <strain evidence="2">JCM 15672</strain>
    </source>
</reference>
<comment type="caution">
    <text evidence="1">The sequence shown here is derived from an EMBL/GenBank/DDBJ whole genome shotgun (WGS) entry which is preliminary data.</text>
</comment>
<proteinExistence type="predicted"/>
<sequence>MRNVLAAADSATLDHDGRRYEVLEVEVVPIDASEIADGNVTARVFGLREALRLRTGEGAPSADLLG</sequence>
<organism evidence="1 2">
    <name type="scientific">Agromyces tropicus</name>
    <dbReference type="NCBI Taxonomy" id="555371"/>
    <lineage>
        <taxon>Bacteria</taxon>
        <taxon>Bacillati</taxon>
        <taxon>Actinomycetota</taxon>
        <taxon>Actinomycetes</taxon>
        <taxon>Micrococcales</taxon>
        <taxon>Microbacteriaceae</taxon>
        <taxon>Agromyces</taxon>
    </lineage>
</organism>